<feature type="non-terminal residue" evidence="2">
    <location>
        <position position="1"/>
    </location>
</feature>
<name>A0AAV5UXE5_9BILA</name>
<evidence type="ECO:0000313" key="3">
    <source>
        <dbReference type="Proteomes" id="UP001432322"/>
    </source>
</evidence>
<dbReference type="EMBL" id="BTSY01000001">
    <property type="protein sequence ID" value="GMT11941.1"/>
    <property type="molecule type" value="Genomic_DNA"/>
</dbReference>
<protein>
    <submittedName>
        <fullName evidence="2">Uncharacterized protein</fullName>
    </submittedName>
</protein>
<sequence length="94" mass="10648">SGHSVFSRPHSVDSTMQTESSKSIDYLSMIFLPASLLLFFGSFLCLVVCCFQYKALDVELEDIELEETKKQMKWCGEIVSNKKKTSVAIQSPKY</sequence>
<keyword evidence="3" id="KW-1185">Reference proteome</keyword>
<evidence type="ECO:0000313" key="2">
    <source>
        <dbReference type="EMBL" id="GMT11941.1"/>
    </source>
</evidence>
<reference evidence="2" key="1">
    <citation type="submission" date="2023-10" db="EMBL/GenBank/DDBJ databases">
        <title>Genome assembly of Pristionchus species.</title>
        <authorList>
            <person name="Yoshida K."/>
            <person name="Sommer R.J."/>
        </authorList>
    </citation>
    <scope>NUCLEOTIDE SEQUENCE</scope>
    <source>
        <strain evidence="2">RS5133</strain>
    </source>
</reference>
<keyword evidence="1" id="KW-0812">Transmembrane</keyword>
<evidence type="ECO:0000256" key="1">
    <source>
        <dbReference type="SAM" id="Phobius"/>
    </source>
</evidence>
<dbReference type="AlphaFoldDB" id="A0AAV5UXE5"/>
<keyword evidence="1" id="KW-1133">Transmembrane helix</keyword>
<dbReference type="Proteomes" id="UP001432322">
    <property type="component" value="Unassembled WGS sequence"/>
</dbReference>
<keyword evidence="1" id="KW-0472">Membrane</keyword>
<feature type="transmembrane region" description="Helical" evidence="1">
    <location>
        <begin position="26"/>
        <end position="51"/>
    </location>
</feature>
<accession>A0AAV5UXE5</accession>
<proteinExistence type="predicted"/>
<organism evidence="2 3">
    <name type="scientific">Pristionchus fissidentatus</name>
    <dbReference type="NCBI Taxonomy" id="1538716"/>
    <lineage>
        <taxon>Eukaryota</taxon>
        <taxon>Metazoa</taxon>
        <taxon>Ecdysozoa</taxon>
        <taxon>Nematoda</taxon>
        <taxon>Chromadorea</taxon>
        <taxon>Rhabditida</taxon>
        <taxon>Rhabditina</taxon>
        <taxon>Diplogasteromorpha</taxon>
        <taxon>Diplogasteroidea</taxon>
        <taxon>Neodiplogasteridae</taxon>
        <taxon>Pristionchus</taxon>
    </lineage>
</organism>
<comment type="caution">
    <text evidence="2">The sequence shown here is derived from an EMBL/GenBank/DDBJ whole genome shotgun (WGS) entry which is preliminary data.</text>
</comment>
<gene>
    <name evidence="2" type="ORF">PFISCL1PPCAC_3238</name>
</gene>